<reference evidence="2" key="1">
    <citation type="submission" date="2021-02" db="EMBL/GenBank/DDBJ databases">
        <authorList>
            <person name="Nowell W R."/>
        </authorList>
    </citation>
    <scope>NUCLEOTIDE SEQUENCE</scope>
</reference>
<dbReference type="Pfam" id="PF07679">
    <property type="entry name" value="I-set"/>
    <property type="match status" value="1"/>
</dbReference>
<dbReference type="Gene3D" id="2.60.40.10">
    <property type="entry name" value="Immunoglobulins"/>
    <property type="match status" value="1"/>
</dbReference>
<evidence type="ECO:0000259" key="1">
    <source>
        <dbReference type="PROSITE" id="PS50835"/>
    </source>
</evidence>
<name>A0A8S2YMX3_9BILA</name>
<dbReference type="EMBL" id="CAJOBA010116163">
    <property type="protein sequence ID" value="CAF4567962.1"/>
    <property type="molecule type" value="Genomic_DNA"/>
</dbReference>
<comment type="caution">
    <text evidence="2">The sequence shown here is derived from an EMBL/GenBank/DDBJ whole genome shotgun (WGS) entry which is preliminary data.</text>
</comment>
<dbReference type="PROSITE" id="PS50835">
    <property type="entry name" value="IG_LIKE"/>
    <property type="match status" value="1"/>
</dbReference>
<dbReference type="InterPro" id="IPR036179">
    <property type="entry name" value="Ig-like_dom_sf"/>
</dbReference>
<dbReference type="InterPro" id="IPR013783">
    <property type="entry name" value="Ig-like_fold"/>
</dbReference>
<feature type="domain" description="Ig-like" evidence="1">
    <location>
        <begin position="2"/>
        <end position="64"/>
    </location>
</feature>
<accession>A0A8S2YMX3</accession>
<dbReference type="Proteomes" id="UP000682733">
    <property type="component" value="Unassembled WGS sequence"/>
</dbReference>
<sequence>APFILNKEKKFAVINGRDIVCECTVDAFPKPEISWYAPNGQRLSSFTEENSLNATVIVSQLHRK</sequence>
<dbReference type="InterPro" id="IPR013098">
    <property type="entry name" value="Ig_I-set"/>
</dbReference>
<dbReference type="InterPro" id="IPR007110">
    <property type="entry name" value="Ig-like_dom"/>
</dbReference>
<feature type="non-terminal residue" evidence="2">
    <location>
        <position position="1"/>
    </location>
</feature>
<organism evidence="2 3">
    <name type="scientific">Didymodactylos carnosus</name>
    <dbReference type="NCBI Taxonomy" id="1234261"/>
    <lineage>
        <taxon>Eukaryota</taxon>
        <taxon>Metazoa</taxon>
        <taxon>Spiralia</taxon>
        <taxon>Gnathifera</taxon>
        <taxon>Rotifera</taxon>
        <taxon>Eurotatoria</taxon>
        <taxon>Bdelloidea</taxon>
        <taxon>Philodinida</taxon>
        <taxon>Philodinidae</taxon>
        <taxon>Didymodactylos</taxon>
    </lineage>
</organism>
<proteinExistence type="predicted"/>
<dbReference type="SUPFAM" id="SSF48726">
    <property type="entry name" value="Immunoglobulin"/>
    <property type="match status" value="1"/>
</dbReference>
<gene>
    <name evidence="2" type="ORF">TMI583_LOCUS50095</name>
</gene>
<evidence type="ECO:0000313" key="3">
    <source>
        <dbReference type="Proteomes" id="UP000682733"/>
    </source>
</evidence>
<protein>
    <recommendedName>
        <fullName evidence="1">Ig-like domain-containing protein</fullName>
    </recommendedName>
</protein>
<evidence type="ECO:0000313" key="2">
    <source>
        <dbReference type="EMBL" id="CAF4567962.1"/>
    </source>
</evidence>
<dbReference type="AlphaFoldDB" id="A0A8S2YMX3"/>